<reference evidence="1" key="1">
    <citation type="submission" date="2015-11" db="EMBL/GenBank/DDBJ databases">
        <title>De novo transcriptome assembly of four potential Pierce s Disease insect vectors from Arizona vineyards.</title>
        <authorList>
            <person name="Tassone E.E."/>
        </authorList>
    </citation>
    <scope>NUCLEOTIDE SEQUENCE</scope>
</reference>
<dbReference type="EMBL" id="GECU01003084">
    <property type="protein sequence ID" value="JAT04623.1"/>
    <property type="molecule type" value="Transcribed_RNA"/>
</dbReference>
<dbReference type="EMBL" id="GECU01006089">
    <property type="protein sequence ID" value="JAT01618.1"/>
    <property type="molecule type" value="Transcribed_RNA"/>
</dbReference>
<accession>A0A1B6HJW6</accession>
<dbReference type="EMBL" id="GECU01027401">
    <property type="protein sequence ID" value="JAS80305.1"/>
    <property type="molecule type" value="Transcribed_RNA"/>
</dbReference>
<evidence type="ECO:0000313" key="3">
    <source>
        <dbReference type="EMBL" id="JAT01618.1"/>
    </source>
</evidence>
<sequence length="128" mass="14863">MVFHRVLGWDKLFYIYMKYLSTVIMDGVSHPYLFADDLALSITGKSDHILELELDHCSNAILDKRNADRLSLNDKKTIEIIFTYNTRKYVDYELVKFLGITLEPHSGWGSHRVCCEECAKRDLDVKST</sequence>
<dbReference type="AlphaFoldDB" id="A0A1B6HJW6"/>
<name>A0A1B6HJW6_9HEMI</name>
<proteinExistence type="predicted"/>
<protein>
    <recommendedName>
        <fullName evidence="5">Reverse transcriptase domain-containing protein</fullName>
    </recommendedName>
</protein>
<organism evidence="1">
    <name type="scientific">Homalodisca liturata</name>
    <dbReference type="NCBI Taxonomy" id="320908"/>
    <lineage>
        <taxon>Eukaryota</taxon>
        <taxon>Metazoa</taxon>
        <taxon>Ecdysozoa</taxon>
        <taxon>Arthropoda</taxon>
        <taxon>Hexapoda</taxon>
        <taxon>Insecta</taxon>
        <taxon>Pterygota</taxon>
        <taxon>Neoptera</taxon>
        <taxon>Paraneoptera</taxon>
        <taxon>Hemiptera</taxon>
        <taxon>Auchenorrhyncha</taxon>
        <taxon>Membracoidea</taxon>
        <taxon>Cicadellidae</taxon>
        <taxon>Cicadellinae</taxon>
        <taxon>Proconiini</taxon>
        <taxon>Homalodisca</taxon>
    </lineage>
</organism>
<dbReference type="EMBL" id="GECU01032727">
    <property type="protein sequence ID" value="JAS74979.1"/>
    <property type="molecule type" value="Transcribed_RNA"/>
</dbReference>
<evidence type="ECO:0008006" key="5">
    <source>
        <dbReference type="Google" id="ProtNLM"/>
    </source>
</evidence>
<evidence type="ECO:0000313" key="4">
    <source>
        <dbReference type="EMBL" id="JAT04623.1"/>
    </source>
</evidence>
<evidence type="ECO:0000313" key="1">
    <source>
        <dbReference type="EMBL" id="JAS74979.1"/>
    </source>
</evidence>
<gene>
    <name evidence="3" type="ORF">g.29732</name>
    <name evidence="1" type="ORF">g.29733</name>
    <name evidence="2" type="ORF">g.29734</name>
    <name evidence="4" type="ORF">g.29735</name>
</gene>
<evidence type="ECO:0000313" key="2">
    <source>
        <dbReference type="EMBL" id="JAS80305.1"/>
    </source>
</evidence>